<reference evidence="2" key="1">
    <citation type="submission" date="2022-11" db="UniProtKB">
        <authorList>
            <consortium name="WormBaseParasite"/>
        </authorList>
    </citation>
    <scope>IDENTIFICATION</scope>
</reference>
<organism evidence="1 2">
    <name type="scientific">Romanomermis culicivorax</name>
    <name type="common">Nematode worm</name>
    <dbReference type="NCBI Taxonomy" id="13658"/>
    <lineage>
        <taxon>Eukaryota</taxon>
        <taxon>Metazoa</taxon>
        <taxon>Ecdysozoa</taxon>
        <taxon>Nematoda</taxon>
        <taxon>Enoplea</taxon>
        <taxon>Dorylaimia</taxon>
        <taxon>Mermithida</taxon>
        <taxon>Mermithoidea</taxon>
        <taxon>Mermithidae</taxon>
        <taxon>Romanomermis</taxon>
    </lineage>
</organism>
<sequence>MALACKTSINVVEGGNQCLGQIVNFGGVQRIVQKQRGGAVDFPNKGLATKSEEQQNWIKHVEGIIGKNVLLEK</sequence>
<name>A0A915KIE8_ROMCU</name>
<evidence type="ECO:0000313" key="1">
    <source>
        <dbReference type="Proteomes" id="UP000887565"/>
    </source>
</evidence>
<protein>
    <submittedName>
        <fullName evidence="2">Uncharacterized protein</fullName>
    </submittedName>
</protein>
<dbReference type="WBParaSite" id="nRc.2.0.1.t38605-RA">
    <property type="protein sequence ID" value="nRc.2.0.1.t38605-RA"/>
    <property type="gene ID" value="nRc.2.0.1.g38605"/>
</dbReference>
<accession>A0A915KIE8</accession>
<evidence type="ECO:0000313" key="2">
    <source>
        <dbReference type="WBParaSite" id="nRc.2.0.1.t38605-RA"/>
    </source>
</evidence>
<dbReference type="AlphaFoldDB" id="A0A915KIE8"/>
<keyword evidence="1" id="KW-1185">Reference proteome</keyword>
<proteinExistence type="predicted"/>
<dbReference type="Proteomes" id="UP000887565">
    <property type="component" value="Unplaced"/>
</dbReference>